<dbReference type="GO" id="GO:0015267">
    <property type="term" value="F:channel activity"/>
    <property type="evidence" value="ECO:0007669"/>
    <property type="project" value="TreeGrafter"/>
</dbReference>
<dbReference type="OrthoDB" id="8932147at2759"/>
<accession>A0A8T3DZ13</accession>
<feature type="compositionally biased region" description="Low complexity" evidence="7">
    <location>
        <begin position="89"/>
        <end position="99"/>
    </location>
</feature>
<feature type="transmembrane region" description="Helical" evidence="8">
    <location>
        <begin position="264"/>
        <end position="282"/>
    </location>
</feature>
<keyword evidence="6" id="KW-0539">Nucleus</keyword>
<dbReference type="PROSITE" id="PS50062">
    <property type="entry name" value="BCL2_FAMILY"/>
    <property type="match status" value="1"/>
</dbReference>
<dbReference type="GO" id="GO:0097192">
    <property type="term" value="P:extrinsic apoptotic signaling pathway in absence of ligand"/>
    <property type="evidence" value="ECO:0007669"/>
    <property type="project" value="TreeGrafter"/>
</dbReference>
<evidence type="ECO:0000256" key="8">
    <source>
        <dbReference type="SAM" id="Phobius"/>
    </source>
</evidence>
<evidence type="ECO:0000256" key="3">
    <source>
        <dbReference type="ARBA" id="ARBA00009458"/>
    </source>
</evidence>
<evidence type="ECO:0000256" key="6">
    <source>
        <dbReference type="ARBA" id="ARBA00023242"/>
    </source>
</evidence>
<reference evidence="10" key="1">
    <citation type="submission" date="2021-01" db="EMBL/GenBank/DDBJ databases">
        <authorList>
            <person name="Zahm M."/>
            <person name="Roques C."/>
            <person name="Cabau C."/>
            <person name="Klopp C."/>
            <person name="Donnadieu C."/>
            <person name="Jouanno E."/>
            <person name="Lampietro C."/>
            <person name="Louis A."/>
            <person name="Herpin A."/>
            <person name="Echchiki A."/>
            <person name="Berthelot C."/>
            <person name="Parey E."/>
            <person name="Roest-Crollius H."/>
            <person name="Braasch I."/>
            <person name="Postlethwait J."/>
            <person name="Bobe J."/>
            <person name="Montfort J."/>
            <person name="Bouchez O."/>
            <person name="Begum T."/>
            <person name="Mejri S."/>
            <person name="Adams A."/>
            <person name="Chen W.-J."/>
            <person name="Guiguen Y."/>
        </authorList>
    </citation>
    <scope>NUCLEOTIDE SEQUENCE</scope>
    <source>
        <tissue evidence="10">Blood</tissue>
    </source>
</reference>
<evidence type="ECO:0000256" key="2">
    <source>
        <dbReference type="ARBA" id="ARBA00004496"/>
    </source>
</evidence>
<keyword evidence="4" id="KW-0963">Cytoplasm</keyword>
<comment type="similarity">
    <text evidence="3">Belongs to the Bcl-2 family.</text>
</comment>
<dbReference type="SMART" id="SM00337">
    <property type="entry name" value="BCL"/>
    <property type="match status" value="1"/>
</dbReference>
<comment type="subcellular location">
    <subcellularLocation>
        <location evidence="2">Cytoplasm</location>
    </subcellularLocation>
    <subcellularLocation>
        <location evidence="1">Nucleus</location>
    </subcellularLocation>
</comment>
<evidence type="ECO:0000259" key="9">
    <source>
        <dbReference type="SMART" id="SM00337"/>
    </source>
</evidence>
<dbReference type="InterPro" id="IPR013281">
    <property type="entry name" value="Apop_reg_Mc1"/>
</dbReference>
<keyword evidence="11" id="KW-1185">Reference proteome</keyword>
<comment type="caution">
    <text evidence="10">The sequence shown here is derived from an EMBL/GenBank/DDBJ whole genome shotgun (WGS) entry which is preliminary data.</text>
</comment>
<dbReference type="GO" id="GO:0051400">
    <property type="term" value="F:BH domain binding"/>
    <property type="evidence" value="ECO:0007669"/>
    <property type="project" value="TreeGrafter"/>
</dbReference>
<organism evidence="10 11">
    <name type="scientific">Albula goreensis</name>
    <dbReference type="NCBI Taxonomy" id="1534307"/>
    <lineage>
        <taxon>Eukaryota</taxon>
        <taxon>Metazoa</taxon>
        <taxon>Chordata</taxon>
        <taxon>Craniata</taxon>
        <taxon>Vertebrata</taxon>
        <taxon>Euteleostomi</taxon>
        <taxon>Actinopterygii</taxon>
        <taxon>Neopterygii</taxon>
        <taxon>Teleostei</taxon>
        <taxon>Albuliformes</taxon>
        <taxon>Albulidae</taxon>
        <taxon>Albula</taxon>
    </lineage>
</organism>
<name>A0A8T3DZ13_9TELE</name>
<keyword evidence="5" id="KW-0053">Apoptosis</keyword>
<sequence>MSLSPMRVTAKASAMGLLCSGQNGGCASSLYYNGLAAGASNTRPTTIPSQKLQMEDELDNWSDSVAKGKNGPNRGLKIENHFPQSTNEDSSMPSSPDSPTGCGNMADFSHSALELDTRELIGLFFRIYIGLSSSRSSRNKALSTLTRVVNDVIGKHQIAYNGMIEKLSLEQREDDMSFITVVAKNLFGDGTTNWGRVASLVAFGAMVSKRLKDNGREHCVEAVADQISHYLLTDQRDWLLSNKGWDGFVEFFHVEDPESVVRNALMAFAGVASIGAGLAFLIR</sequence>
<proteinExistence type="inferred from homology"/>
<dbReference type="InterPro" id="IPR036834">
    <property type="entry name" value="Bcl-2-like_sf"/>
</dbReference>
<dbReference type="CDD" id="cd06845">
    <property type="entry name" value="Bcl-2_like"/>
    <property type="match status" value="1"/>
</dbReference>
<dbReference type="GO" id="GO:0005634">
    <property type="term" value="C:nucleus"/>
    <property type="evidence" value="ECO:0007669"/>
    <property type="project" value="UniProtKB-SubCell"/>
</dbReference>
<gene>
    <name evidence="10" type="ORF">AGOR_G00043480</name>
</gene>
<keyword evidence="8" id="KW-0812">Transmembrane</keyword>
<dbReference type="InterPro" id="IPR002475">
    <property type="entry name" value="Bcl2-like"/>
</dbReference>
<dbReference type="FunFam" id="1.10.437.10:FF:000017">
    <property type="entry name" value="MCL1, BCL2 family apoptosis regulator"/>
    <property type="match status" value="1"/>
</dbReference>
<evidence type="ECO:0000256" key="4">
    <source>
        <dbReference type="ARBA" id="ARBA00022490"/>
    </source>
</evidence>
<evidence type="ECO:0000313" key="10">
    <source>
        <dbReference type="EMBL" id="KAI1902313.1"/>
    </source>
</evidence>
<dbReference type="AlphaFoldDB" id="A0A8T3DZ13"/>
<feature type="domain" description="Bcl-2 Bcl-2 homology region 1-3" evidence="9">
    <location>
        <begin position="145"/>
        <end position="245"/>
    </location>
</feature>
<dbReference type="GO" id="GO:0008630">
    <property type="term" value="P:intrinsic apoptotic signaling pathway in response to DNA damage"/>
    <property type="evidence" value="ECO:0007669"/>
    <property type="project" value="TreeGrafter"/>
</dbReference>
<dbReference type="InterPro" id="IPR026298">
    <property type="entry name" value="Bcl-2_fam"/>
</dbReference>
<protein>
    <recommendedName>
        <fullName evidence="9">Bcl-2 Bcl-2 homology region 1-3 domain-containing protein</fullName>
    </recommendedName>
</protein>
<evidence type="ECO:0000256" key="1">
    <source>
        <dbReference type="ARBA" id="ARBA00004123"/>
    </source>
</evidence>
<dbReference type="Pfam" id="PF00452">
    <property type="entry name" value="Bcl-2"/>
    <property type="match status" value="1"/>
</dbReference>
<dbReference type="PANTHER" id="PTHR11256:SF46">
    <property type="entry name" value="INDUCED MYELOID LEUKEMIA CELL DIFFERENTIATION PROTEIN MCL-1"/>
    <property type="match status" value="1"/>
</dbReference>
<dbReference type="GO" id="GO:0005741">
    <property type="term" value="C:mitochondrial outer membrane"/>
    <property type="evidence" value="ECO:0007669"/>
    <property type="project" value="TreeGrafter"/>
</dbReference>
<evidence type="ECO:0000256" key="5">
    <source>
        <dbReference type="ARBA" id="ARBA00022703"/>
    </source>
</evidence>
<dbReference type="GO" id="GO:0001836">
    <property type="term" value="P:release of cytochrome c from mitochondria"/>
    <property type="evidence" value="ECO:0007669"/>
    <property type="project" value="TreeGrafter"/>
</dbReference>
<dbReference type="EMBL" id="JAERUA010000003">
    <property type="protein sequence ID" value="KAI1902313.1"/>
    <property type="molecule type" value="Genomic_DNA"/>
</dbReference>
<dbReference type="Gene3D" id="1.10.437.10">
    <property type="entry name" value="Blc2-like"/>
    <property type="match status" value="1"/>
</dbReference>
<dbReference type="SUPFAM" id="SSF56854">
    <property type="entry name" value="Bcl-2 inhibitors of programmed cell death"/>
    <property type="match status" value="1"/>
</dbReference>
<dbReference type="Proteomes" id="UP000829720">
    <property type="component" value="Unassembled WGS sequence"/>
</dbReference>
<keyword evidence="8" id="KW-0472">Membrane</keyword>
<dbReference type="PANTHER" id="PTHR11256">
    <property type="entry name" value="BCL-2 RELATED"/>
    <property type="match status" value="1"/>
</dbReference>
<dbReference type="PRINTS" id="PR01866">
    <property type="entry name" value="APOPREGMCL1"/>
</dbReference>
<dbReference type="PRINTS" id="PR01862">
    <property type="entry name" value="BCL2FAMILY"/>
</dbReference>
<keyword evidence="8" id="KW-1133">Transmembrane helix</keyword>
<feature type="region of interest" description="Disordered" evidence="7">
    <location>
        <begin position="62"/>
        <end position="103"/>
    </location>
</feature>
<dbReference type="InterPro" id="IPR046371">
    <property type="entry name" value="Bcl-2_BH1-3"/>
</dbReference>
<dbReference type="GO" id="GO:0042981">
    <property type="term" value="P:regulation of apoptotic process"/>
    <property type="evidence" value="ECO:0007669"/>
    <property type="project" value="InterPro"/>
</dbReference>
<dbReference type="GO" id="GO:0008053">
    <property type="term" value="P:mitochondrial fusion"/>
    <property type="evidence" value="ECO:0007669"/>
    <property type="project" value="TreeGrafter"/>
</dbReference>
<evidence type="ECO:0000313" key="11">
    <source>
        <dbReference type="Proteomes" id="UP000829720"/>
    </source>
</evidence>
<evidence type="ECO:0000256" key="7">
    <source>
        <dbReference type="SAM" id="MobiDB-lite"/>
    </source>
</evidence>